<dbReference type="Proteomes" id="UP000033774">
    <property type="component" value="Unassembled WGS sequence"/>
</dbReference>
<dbReference type="OrthoDB" id="9802792at2"/>
<feature type="region of interest" description="Disordered" evidence="1">
    <location>
        <begin position="38"/>
        <end position="68"/>
    </location>
</feature>
<reference evidence="3 4" key="1">
    <citation type="submission" date="2015-03" db="EMBL/GenBank/DDBJ databases">
        <title>Draft genome sequence of Elstera litoralis.</title>
        <authorList>
            <person name="Rahalkar M.C."/>
            <person name="Dhakephalkar P.K."/>
            <person name="Pore S.D."/>
            <person name="Arora P."/>
            <person name="Kapse N.G."/>
            <person name="Pandit P.S."/>
        </authorList>
    </citation>
    <scope>NUCLEOTIDE SEQUENCE [LARGE SCALE GENOMIC DNA]</scope>
    <source>
        <strain evidence="3 4">Dia-1</strain>
    </source>
</reference>
<dbReference type="InterPro" id="IPR051141">
    <property type="entry name" value="UPF0339_domain"/>
</dbReference>
<dbReference type="AlphaFoldDB" id="A0A0F3IQI9"/>
<dbReference type="InterPro" id="IPR036913">
    <property type="entry name" value="YegP-like_sf"/>
</dbReference>
<feature type="non-terminal residue" evidence="3">
    <location>
        <position position="1"/>
    </location>
</feature>
<gene>
    <name evidence="3" type="ORF">VZ95_15390</name>
</gene>
<protein>
    <recommendedName>
        <fullName evidence="2">DUF1508 domain-containing protein</fullName>
    </recommendedName>
</protein>
<feature type="domain" description="DUF1508" evidence="2">
    <location>
        <begin position="18"/>
        <end position="65"/>
    </location>
</feature>
<accession>A0A0F3IQI9</accession>
<evidence type="ECO:0000313" key="3">
    <source>
        <dbReference type="EMBL" id="KJV08813.1"/>
    </source>
</evidence>
<dbReference type="SUPFAM" id="SSF160113">
    <property type="entry name" value="YegP-like"/>
    <property type="match status" value="1"/>
</dbReference>
<keyword evidence="4" id="KW-1185">Reference proteome</keyword>
<evidence type="ECO:0000256" key="1">
    <source>
        <dbReference type="SAM" id="MobiDB-lite"/>
    </source>
</evidence>
<sequence>LGPKKNAPDDTKYERLTAKNGEFYFNLKAGNGQIIGTSETYKSTQGRDNGIESVQKNGPTTDIRDETA</sequence>
<dbReference type="PANTHER" id="PTHR40606:SF1">
    <property type="entry name" value="UPF0339 PROTEIN YEGP"/>
    <property type="match status" value="1"/>
</dbReference>
<name>A0A0F3IQI9_9PROT</name>
<dbReference type="RefSeq" id="WP_045776642.1">
    <property type="nucleotide sequence ID" value="NZ_LAJY01000441.1"/>
</dbReference>
<comment type="caution">
    <text evidence="3">The sequence shown here is derived from an EMBL/GenBank/DDBJ whole genome shotgun (WGS) entry which is preliminary data.</text>
</comment>
<dbReference type="PANTHER" id="PTHR40606">
    <property type="match status" value="1"/>
</dbReference>
<evidence type="ECO:0000313" key="4">
    <source>
        <dbReference type="Proteomes" id="UP000033774"/>
    </source>
</evidence>
<dbReference type="Pfam" id="PF07411">
    <property type="entry name" value="DUF1508"/>
    <property type="match status" value="1"/>
</dbReference>
<evidence type="ECO:0000259" key="2">
    <source>
        <dbReference type="Pfam" id="PF07411"/>
    </source>
</evidence>
<organism evidence="3 4">
    <name type="scientific">Elstera litoralis</name>
    <dbReference type="NCBI Taxonomy" id="552518"/>
    <lineage>
        <taxon>Bacteria</taxon>
        <taxon>Pseudomonadati</taxon>
        <taxon>Pseudomonadota</taxon>
        <taxon>Alphaproteobacteria</taxon>
        <taxon>Rhodospirillales</taxon>
        <taxon>Rhodospirillaceae</taxon>
        <taxon>Elstera</taxon>
    </lineage>
</organism>
<dbReference type="Gene3D" id="2.30.29.80">
    <property type="match status" value="1"/>
</dbReference>
<proteinExistence type="predicted"/>
<dbReference type="EMBL" id="LAJY01000441">
    <property type="protein sequence ID" value="KJV08813.1"/>
    <property type="molecule type" value="Genomic_DNA"/>
</dbReference>
<dbReference type="InterPro" id="IPR010879">
    <property type="entry name" value="DUF1508"/>
</dbReference>
<dbReference type="PATRIC" id="fig|552518.3.peg.2918"/>
<feature type="compositionally biased region" description="Polar residues" evidence="1">
    <location>
        <begin position="38"/>
        <end position="60"/>
    </location>
</feature>